<accession>A0A7W8LQH0</accession>
<protein>
    <submittedName>
        <fullName evidence="1">Uncharacterized protein (DUF697 family)</fullName>
    </submittedName>
</protein>
<dbReference type="Proteomes" id="UP000525389">
    <property type="component" value="Unassembled WGS sequence"/>
</dbReference>
<keyword evidence="2" id="KW-1185">Reference proteome</keyword>
<dbReference type="AlphaFoldDB" id="A0A7W8LQH0"/>
<comment type="caution">
    <text evidence="1">The sequence shown here is derived from an EMBL/GenBank/DDBJ whole genome shotgun (WGS) entry which is preliminary data.</text>
</comment>
<reference evidence="1 2" key="1">
    <citation type="submission" date="2020-08" db="EMBL/GenBank/DDBJ databases">
        <title>Genomic Encyclopedia of Type Strains, Phase IV (KMG-IV): sequencing the most valuable type-strain genomes for metagenomic binning, comparative biology and taxonomic classification.</title>
        <authorList>
            <person name="Goeker M."/>
        </authorList>
    </citation>
    <scope>NUCLEOTIDE SEQUENCE [LARGE SCALE GENOMIC DNA]</scope>
    <source>
        <strain evidence="1 2">DSM 101791</strain>
    </source>
</reference>
<name>A0A7W8LQH0_9DEIO</name>
<evidence type="ECO:0000313" key="1">
    <source>
        <dbReference type="EMBL" id="MBB5234831.1"/>
    </source>
</evidence>
<dbReference type="RefSeq" id="WP_184029154.1">
    <property type="nucleotide sequence ID" value="NZ_JACHFN010000007.1"/>
</dbReference>
<gene>
    <name evidence="1" type="ORF">HNQ09_002274</name>
</gene>
<dbReference type="EMBL" id="JACHFN010000007">
    <property type="protein sequence ID" value="MBB5234831.1"/>
    <property type="molecule type" value="Genomic_DNA"/>
</dbReference>
<sequence length="66" mass="6540">MDAVLTVTPRVVGLLAGAGGLDLTPERAGALVPAVQALLAGDARLAALNLHVVSAAGTVWPDVPDD</sequence>
<proteinExistence type="predicted"/>
<organism evidence="1 2">
    <name type="scientific">Deinococcus budaensis</name>
    <dbReference type="NCBI Taxonomy" id="1665626"/>
    <lineage>
        <taxon>Bacteria</taxon>
        <taxon>Thermotogati</taxon>
        <taxon>Deinococcota</taxon>
        <taxon>Deinococci</taxon>
        <taxon>Deinococcales</taxon>
        <taxon>Deinococcaceae</taxon>
        <taxon>Deinococcus</taxon>
    </lineage>
</organism>
<evidence type="ECO:0000313" key="2">
    <source>
        <dbReference type="Proteomes" id="UP000525389"/>
    </source>
</evidence>